<dbReference type="EMBL" id="CP019124">
    <property type="protein sequence ID" value="APX88897.1"/>
    <property type="molecule type" value="Genomic_DNA"/>
</dbReference>
<evidence type="ECO:0000313" key="1">
    <source>
        <dbReference type="EMBL" id="APX88897.1"/>
    </source>
</evidence>
<dbReference type="STRING" id="1267768.BV394_03435"/>
<dbReference type="PANTHER" id="PTHR45655">
    <property type="entry name" value="GUANYLATE CYCLASE SOLUBLE SUBUNIT BETA-2"/>
    <property type="match status" value="1"/>
</dbReference>
<dbReference type="PANTHER" id="PTHR45655:SF13">
    <property type="entry name" value="SOLUBLE GUANYLATE CYCLASE GCY-32-RELATED"/>
    <property type="match status" value="1"/>
</dbReference>
<dbReference type="AlphaFoldDB" id="A0A1U7DFX5"/>
<evidence type="ECO:0000313" key="2">
    <source>
        <dbReference type="Proteomes" id="UP000187266"/>
    </source>
</evidence>
<reference evidence="1 2" key="1">
    <citation type="submission" date="2017-01" db="EMBL/GenBank/DDBJ databases">
        <title>Genomic analysis of Xuhuaishuia manganoxidans DY6-4.</title>
        <authorList>
            <person name="Wang X."/>
        </authorList>
    </citation>
    <scope>NUCLEOTIDE SEQUENCE [LARGE SCALE GENOMIC DNA]</scope>
    <source>
        <strain evidence="1 2">DY6-4</strain>
    </source>
</reference>
<protein>
    <submittedName>
        <fullName evidence="1">Uncharacterized protein</fullName>
    </submittedName>
</protein>
<dbReference type="Proteomes" id="UP000187266">
    <property type="component" value="Chromosome"/>
</dbReference>
<dbReference type="SUPFAM" id="SSF111126">
    <property type="entry name" value="Ligand-binding domain in the NO signalling and Golgi transport"/>
    <property type="match status" value="1"/>
</dbReference>
<keyword evidence="2" id="KW-1185">Reference proteome</keyword>
<sequence length="194" mass="21691">MHGLVPYSIQSFVIDSYGADAWGRIGRAADPRFGRFEAMQTYDDAVVEGVLAAACREFNKRRSDLLEDLGTYLISNPRQRITRRLLRFSGDSFADFLLSLEDLSDRVALAIPELRLPVVIVRQKSSSCFDLRVEPGMRGYGLVLMGVLRAMADDYGALVLSDCIEGPDGAATLRLELLDPRFARPRDFELSDRP</sequence>
<dbReference type="Pfam" id="PF07700">
    <property type="entry name" value="HNOB"/>
    <property type="match status" value="1"/>
</dbReference>
<gene>
    <name evidence="1" type="ORF">BV394_03435</name>
</gene>
<accession>A0A1U7DFX5</accession>
<dbReference type="Gene3D" id="3.90.1520.10">
    <property type="entry name" value="H-NOX domain"/>
    <property type="match status" value="1"/>
</dbReference>
<dbReference type="RefSeq" id="WP_076978920.1">
    <property type="nucleotide sequence ID" value="NZ_CP019124.1"/>
</dbReference>
<dbReference type="InterPro" id="IPR011644">
    <property type="entry name" value="Heme_NO-bd"/>
</dbReference>
<proteinExistence type="predicted"/>
<organism evidence="1 2">
    <name type="scientific">Brevirhabdus pacifica</name>
    <dbReference type="NCBI Taxonomy" id="1267768"/>
    <lineage>
        <taxon>Bacteria</taxon>
        <taxon>Pseudomonadati</taxon>
        <taxon>Pseudomonadota</taxon>
        <taxon>Alphaproteobacteria</taxon>
        <taxon>Rhodobacterales</taxon>
        <taxon>Paracoccaceae</taxon>
        <taxon>Brevirhabdus</taxon>
    </lineage>
</organism>
<dbReference type="InterPro" id="IPR024096">
    <property type="entry name" value="NO_sig/Golgi_transp_ligand-bd"/>
</dbReference>
<name>A0A1U7DFX5_9RHOB</name>
<dbReference type="GO" id="GO:0020037">
    <property type="term" value="F:heme binding"/>
    <property type="evidence" value="ECO:0007669"/>
    <property type="project" value="InterPro"/>
</dbReference>
<accession>A0A2M9DFI9</accession>
<dbReference type="InterPro" id="IPR038158">
    <property type="entry name" value="H-NOX_domain_sf"/>
</dbReference>